<evidence type="ECO:0000313" key="3">
    <source>
        <dbReference type="Proteomes" id="UP001552299"/>
    </source>
</evidence>
<feature type="compositionally biased region" description="Polar residues" evidence="1">
    <location>
        <begin position="51"/>
        <end position="80"/>
    </location>
</feature>
<feature type="region of interest" description="Disordered" evidence="1">
    <location>
        <begin position="32"/>
        <end position="151"/>
    </location>
</feature>
<dbReference type="Proteomes" id="UP001552299">
    <property type="component" value="Unassembled WGS sequence"/>
</dbReference>
<protein>
    <submittedName>
        <fullName evidence="2">Uncharacterized protein</fullName>
    </submittedName>
</protein>
<feature type="compositionally biased region" description="Basic and acidic residues" evidence="1">
    <location>
        <begin position="41"/>
        <end position="50"/>
    </location>
</feature>
<proteinExistence type="predicted"/>
<sequence length="230" mass="25333">MAKQGKLKSVSTNMPVMLVFFFSWKYFSENPSRAHGKQQHKYGEANRPARENSQPPTATLGTAAQNTSSQKINSKSTGKQGTEEPNSRPQRNVSAIKSSRETTAQVWGSQQACSGKQPTPNSNSRYSSPEHKLPENQQQKHGKAGNRGAKQQAPKVYFMKFDKTVRLALPGYHLIGGLGVGAEEEVTILLTLLLGNQNAIGSMNSLLLYSSLKPNFECIEVYNEMANHHV</sequence>
<name>A0ABD0TX78_DENTH</name>
<accession>A0ABD0TX78</accession>
<dbReference type="AlphaFoldDB" id="A0ABD0TX78"/>
<comment type="caution">
    <text evidence="2">The sequence shown here is derived from an EMBL/GenBank/DDBJ whole genome shotgun (WGS) entry which is preliminary data.</text>
</comment>
<feature type="compositionally biased region" description="Polar residues" evidence="1">
    <location>
        <begin position="87"/>
        <end position="127"/>
    </location>
</feature>
<gene>
    <name evidence="2" type="ORF">M5K25_026386</name>
</gene>
<evidence type="ECO:0000256" key="1">
    <source>
        <dbReference type="SAM" id="MobiDB-lite"/>
    </source>
</evidence>
<dbReference type="EMBL" id="JANQDX010000019">
    <property type="protein sequence ID" value="KAL0904295.1"/>
    <property type="molecule type" value="Genomic_DNA"/>
</dbReference>
<reference evidence="2 3" key="1">
    <citation type="journal article" date="2024" name="Plant Biotechnol. J.">
        <title>Dendrobium thyrsiflorum genome and its molecular insights into genes involved in important horticultural traits.</title>
        <authorList>
            <person name="Chen B."/>
            <person name="Wang J.Y."/>
            <person name="Zheng P.J."/>
            <person name="Li K.L."/>
            <person name="Liang Y.M."/>
            <person name="Chen X.F."/>
            <person name="Zhang C."/>
            <person name="Zhao X."/>
            <person name="He X."/>
            <person name="Zhang G.Q."/>
            <person name="Liu Z.J."/>
            <person name="Xu Q."/>
        </authorList>
    </citation>
    <scope>NUCLEOTIDE SEQUENCE [LARGE SCALE GENOMIC DNA]</scope>
    <source>
        <strain evidence="2">GZMU011</strain>
    </source>
</reference>
<keyword evidence="3" id="KW-1185">Reference proteome</keyword>
<organism evidence="2 3">
    <name type="scientific">Dendrobium thyrsiflorum</name>
    <name type="common">Pinecone-like raceme dendrobium</name>
    <name type="synonym">Orchid</name>
    <dbReference type="NCBI Taxonomy" id="117978"/>
    <lineage>
        <taxon>Eukaryota</taxon>
        <taxon>Viridiplantae</taxon>
        <taxon>Streptophyta</taxon>
        <taxon>Embryophyta</taxon>
        <taxon>Tracheophyta</taxon>
        <taxon>Spermatophyta</taxon>
        <taxon>Magnoliopsida</taxon>
        <taxon>Liliopsida</taxon>
        <taxon>Asparagales</taxon>
        <taxon>Orchidaceae</taxon>
        <taxon>Epidendroideae</taxon>
        <taxon>Malaxideae</taxon>
        <taxon>Dendrobiinae</taxon>
        <taxon>Dendrobium</taxon>
    </lineage>
</organism>
<evidence type="ECO:0000313" key="2">
    <source>
        <dbReference type="EMBL" id="KAL0904295.1"/>
    </source>
</evidence>